<proteinExistence type="predicted"/>
<dbReference type="RefSeq" id="WP_345390414.1">
    <property type="nucleotide sequence ID" value="NZ_BAABHG010000004.1"/>
</dbReference>
<protein>
    <submittedName>
        <fullName evidence="1">Alpha/beta hydrolase family protein</fullName>
    </submittedName>
</protein>
<dbReference type="SUPFAM" id="SSF53474">
    <property type="entry name" value="alpha/beta-Hydrolases"/>
    <property type="match status" value="1"/>
</dbReference>
<accession>A0ABW5GLK7</accession>
<evidence type="ECO:0000313" key="1">
    <source>
        <dbReference type="EMBL" id="MFD2461700.1"/>
    </source>
</evidence>
<sequence>MYTDDEAEVTEETSPAPNRIDLRLRSHALGRTTSALLLTPRDWSPESRRTWPVLYVLHGGDDGPECWLEHTDLARRAREDDVLVVLPDGGRAGFYTRWRAPDQFGTIPDWPRFHLVELRNLVERRYRGGDVRAVAGVSMGGYGALVYAAGNPGLFAAAASYSGMVHTTRLGTPLLLRRYLRTVGERMAAMWGGRWSSRDRWLRNDPYHLADGLLGTPVYLAAGDGNRVRGDPPAPGDRLLERIVGPASHDLARRLAALSWPATTSFGAGTHDWPSWQRELDRSWPFLVDALRSPGP</sequence>
<dbReference type="PANTHER" id="PTHR48098">
    <property type="entry name" value="ENTEROCHELIN ESTERASE-RELATED"/>
    <property type="match status" value="1"/>
</dbReference>
<dbReference type="Proteomes" id="UP001597419">
    <property type="component" value="Unassembled WGS sequence"/>
</dbReference>
<dbReference type="EMBL" id="JBHUKU010000014">
    <property type="protein sequence ID" value="MFD2461700.1"/>
    <property type="molecule type" value="Genomic_DNA"/>
</dbReference>
<dbReference type="InterPro" id="IPR050583">
    <property type="entry name" value="Mycobacterial_A85_antigen"/>
</dbReference>
<comment type="caution">
    <text evidence="1">The sequence shown here is derived from an EMBL/GenBank/DDBJ whole genome shotgun (WGS) entry which is preliminary data.</text>
</comment>
<keyword evidence="2" id="KW-1185">Reference proteome</keyword>
<keyword evidence="1" id="KW-0378">Hydrolase</keyword>
<reference evidence="2" key="1">
    <citation type="journal article" date="2019" name="Int. J. Syst. Evol. Microbiol.">
        <title>The Global Catalogue of Microorganisms (GCM) 10K type strain sequencing project: providing services to taxonomists for standard genome sequencing and annotation.</title>
        <authorList>
            <consortium name="The Broad Institute Genomics Platform"/>
            <consortium name="The Broad Institute Genome Sequencing Center for Infectious Disease"/>
            <person name="Wu L."/>
            <person name="Ma J."/>
        </authorList>
    </citation>
    <scope>NUCLEOTIDE SEQUENCE [LARGE SCALE GENOMIC DNA]</scope>
    <source>
        <strain evidence="2">CGMCC 4.7643</strain>
    </source>
</reference>
<organism evidence="1 2">
    <name type="scientific">Amycolatopsis samaneae</name>
    <dbReference type="NCBI Taxonomy" id="664691"/>
    <lineage>
        <taxon>Bacteria</taxon>
        <taxon>Bacillati</taxon>
        <taxon>Actinomycetota</taxon>
        <taxon>Actinomycetes</taxon>
        <taxon>Pseudonocardiales</taxon>
        <taxon>Pseudonocardiaceae</taxon>
        <taxon>Amycolatopsis</taxon>
    </lineage>
</organism>
<dbReference type="Gene3D" id="3.40.50.1820">
    <property type="entry name" value="alpha/beta hydrolase"/>
    <property type="match status" value="1"/>
</dbReference>
<dbReference type="GO" id="GO:0016787">
    <property type="term" value="F:hydrolase activity"/>
    <property type="evidence" value="ECO:0007669"/>
    <property type="project" value="UniProtKB-KW"/>
</dbReference>
<dbReference type="InterPro" id="IPR029058">
    <property type="entry name" value="AB_hydrolase_fold"/>
</dbReference>
<dbReference type="Pfam" id="PF00756">
    <property type="entry name" value="Esterase"/>
    <property type="match status" value="1"/>
</dbReference>
<gene>
    <name evidence="1" type="ORF">ACFSYJ_24045</name>
</gene>
<evidence type="ECO:0000313" key="2">
    <source>
        <dbReference type="Proteomes" id="UP001597419"/>
    </source>
</evidence>
<dbReference type="InterPro" id="IPR000801">
    <property type="entry name" value="Esterase-like"/>
</dbReference>
<name>A0ABW5GLK7_9PSEU</name>
<dbReference type="PANTHER" id="PTHR48098:SF1">
    <property type="entry name" value="DIACYLGLYCEROL ACYLTRANSFERASE_MYCOLYLTRANSFERASE AG85A"/>
    <property type="match status" value="1"/>
</dbReference>